<dbReference type="KEGG" id="dti:Desti_3238"/>
<accession>I4C8K6</accession>
<protein>
    <submittedName>
        <fullName evidence="1">Uncharacterized protein</fullName>
    </submittedName>
</protein>
<dbReference type="EMBL" id="CP003360">
    <property type="protein sequence ID" value="AFM25897.1"/>
    <property type="molecule type" value="Genomic_DNA"/>
</dbReference>
<proteinExistence type="predicted"/>
<dbReference type="AlphaFoldDB" id="I4C8K6"/>
<dbReference type="Proteomes" id="UP000006055">
    <property type="component" value="Chromosome"/>
</dbReference>
<sequence length="67" mass="7890">MIRGKSQLYLAFLLIQHFKKEKCQIRTAIHFHPESFKKRLLSPFRYIFNESLFADSCTRVASKGLSL</sequence>
<dbReference type="HOGENOM" id="CLU_2805521_0_0_7"/>
<organism evidence="1 2">
    <name type="scientific">Desulfomonile tiedjei (strain ATCC 49306 / DSM 6799 / DCB-1)</name>
    <dbReference type="NCBI Taxonomy" id="706587"/>
    <lineage>
        <taxon>Bacteria</taxon>
        <taxon>Pseudomonadati</taxon>
        <taxon>Thermodesulfobacteriota</taxon>
        <taxon>Desulfomonilia</taxon>
        <taxon>Desulfomonilales</taxon>
        <taxon>Desulfomonilaceae</taxon>
        <taxon>Desulfomonile</taxon>
    </lineage>
</organism>
<evidence type="ECO:0000313" key="1">
    <source>
        <dbReference type="EMBL" id="AFM25897.1"/>
    </source>
</evidence>
<dbReference type="STRING" id="706587.Desti_3238"/>
<name>I4C8K6_DESTA</name>
<gene>
    <name evidence="1" type="ordered locus">Desti_3238</name>
</gene>
<reference evidence="2" key="1">
    <citation type="submission" date="2012-06" db="EMBL/GenBank/DDBJ databases">
        <title>Complete sequence of chromosome of Desulfomonile tiedjei DSM 6799.</title>
        <authorList>
            <person name="Lucas S."/>
            <person name="Copeland A."/>
            <person name="Lapidus A."/>
            <person name="Glavina del Rio T."/>
            <person name="Dalin E."/>
            <person name="Tice H."/>
            <person name="Bruce D."/>
            <person name="Goodwin L."/>
            <person name="Pitluck S."/>
            <person name="Peters L."/>
            <person name="Ovchinnikova G."/>
            <person name="Zeytun A."/>
            <person name="Lu M."/>
            <person name="Kyrpides N."/>
            <person name="Mavromatis K."/>
            <person name="Ivanova N."/>
            <person name="Brettin T."/>
            <person name="Detter J.C."/>
            <person name="Han C."/>
            <person name="Larimer F."/>
            <person name="Land M."/>
            <person name="Hauser L."/>
            <person name="Markowitz V."/>
            <person name="Cheng J.-F."/>
            <person name="Hugenholtz P."/>
            <person name="Woyke T."/>
            <person name="Wu D."/>
            <person name="Spring S."/>
            <person name="Schroeder M."/>
            <person name="Brambilla E."/>
            <person name="Klenk H.-P."/>
            <person name="Eisen J.A."/>
        </authorList>
    </citation>
    <scope>NUCLEOTIDE SEQUENCE [LARGE SCALE GENOMIC DNA]</scope>
    <source>
        <strain evidence="2">ATCC 49306 / DSM 6799 / DCB-1</strain>
    </source>
</reference>
<evidence type="ECO:0000313" key="2">
    <source>
        <dbReference type="Proteomes" id="UP000006055"/>
    </source>
</evidence>
<keyword evidence="2" id="KW-1185">Reference proteome</keyword>